<keyword evidence="6" id="KW-1185">Reference proteome</keyword>
<evidence type="ECO:0000259" key="4">
    <source>
        <dbReference type="Pfam" id="PF06722"/>
    </source>
</evidence>
<reference evidence="5 6" key="1">
    <citation type="submission" date="2023-10" db="EMBL/GenBank/DDBJ databases">
        <authorList>
            <person name="Maclean D."/>
            <person name="Macfadyen A."/>
        </authorList>
    </citation>
    <scope>NUCLEOTIDE SEQUENCE [LARGE SCALE GENOMIC DNA]</scope>
</reference>
<dbReference type="FunFam" id="3.40.50.2000:FF:000009">
    <property type="entry name" value="Sterol 3-beta-glucosyltransferase UGT80A2"/>
    <property type="match status" value="1"/>
</dbReference>
<feature type="domain" description="Erythromycin biosynthesis protein CIII-like C-terminal" evidence="4">
    <location>
        <begin position="440"/>
        <end position="538"/>
    </location>
</feature>
<protein>
    <recommendedName>
        <fullName evidence="7">Glycosyltransferase family 28 N-terminal domain-containing protein</fullName>
    </recommendedName>
</protein>
<dbReference type="Pfam" id="PF03033">
    <property type="entry name" value="Glyco_transf_28"/>
    <property type="match status" value="1"/>
</dbReference>
<dbReference type="Proteomes" id="UP001314263">
    <property type="component" value="Unassembled WGS sequence"/>
</dbReference>
<dbReference type="GO" id="GO:0016906">
    <property type="term" value="F:sterol 3-beta-glucosyltransferase activity"/>
    <property type="evidence" value="ECO:0007669"/>
    <property type="project" value="UniProtKB-ARBA"/>
</dbReference>
<feature type="domain" description="Glycosyltransferase family 28 N-terminal" evidence="3">
    <location>
        <begin position="66"/>
        <end position="216"/>
    </location>
</feature>
<feature type="compositionally biased region" description="Basic and acidic residues" evidence="2">
    <location>
        <begin position="689"/>
        <end position="703"/>
    </location>
</feature>
<dbReference type="Gene3D" id="3.40.50.2000">
    <property type="entry name" value="Glycogen Phosphorylase B"/>
    <property type="match status" value="3"/>
</dbReference>
<dbReference type="SUPFAM" id="SSF53756">
    <property type="entry name" value="UDP-Glycosyltransferase/glycogen phosphorylase"/>
    <property type="match status" value="1"/>
</dbReference>
<dbReference type="CDD" id="cd03784">
    <property type="entry name" value="GT1_Gtf-like"/>
    <property type="match status" value="1"/>
</dbReference>
<feature type="compositionally biased region" description="Low complexity" evidence="2">
    <location>
        <begin position="660"/>
        <end position="678"/>
    </location>
</feature>
<dbReference type="GO" id="GO:0005975">
    <property type="term" value="P:carbohydrate metabolic process"/>
    <property type="evidence" value="ECO:0007669"/>
    <property type="project" value="InterPro"/>
</dbReference>
<comment type="caution">
    <text evidence="5">The sequence shown here is derived from an EMBL/GenBank/DDBJ whole genome shotgun (WGS) entry which is preliminary data.</text>
</comment>
<feature type="region of interest" description="Disordered" evidence="2">
    <location>
        <begin position="565"/>
        <end position="596"/>
    </location>
</feature>
<dbReference type="InterPro" id="IPR002213">
    <property type="entry name" value="UDP_glucos_trans"/>
</dbReference>
<dbReference type="EMBL" id="CAUYUE010000008">
    <property type="protein sequence ID" value="CAK0783345.1"/>
    <property type="molecule type" value="Genomic_DNA"/>
</dbReference>
<gene>
    <name evidence="5" type="ORF">CVIRNUC_006544</name>
</gene>
<dbReference type="InterPro" id="IPR004276">
    <property type="entry name" value="GlycoTrans_28_N"/>
</dbReference>
<dbReference type="PANTHER" id="PTHR48050:SF13">
    <property type="entry name" value="STEROL 3-BETA-GLUCOSYLTRANSFERASE UGT80A2"/>
    <property type="match status" value="1"/>
</dbReference>
<evidence type="ECO:0000256" key="2">
    <source>
        <dbReference type="SAM" id="MobiDB-lite"/>
    </source>
</evidence>
<dbReference type="AlphaFoldDB" id="A0AAV1IAM5"/>
<evidence type="ECO:0000313" key="6">
    <source>
        <dbReference type="Proteomes" id="UP001314263"/>
    </source>
</evidence>
<evidence type="ECO:0000256" key="1">
    <source>
        <dbReference type="ARBA" id="ARBA00022679"/>
    </source>
</evidence>
<dbReference type="InterPro" id="IPR050426">
    <property type="entry name" value="Glycosyltransferase_28"/>
</dbReference>
<keyword evidence="1" id="KW-0808">Transferase</keyword>
<feature type="compositionally biased region" description="Basic and acidic residues" evidence="2">
    <location>
        <begin position="565"/>
        <end position="574"/>
    </location>
</feature>
<feature type="region of interest" description="Disordered" evidence="2">
    <location>
        <begin position="1"/>
        <end position="56"/>
    </location>
</feature>
<feature type="compositionally biased region" description="Low complexity" evidence="2">
    <location>
        <begin position="638"/>
        <end position="649"/>
    </location>
</feature>
<feature type="compositionally biased region" description="Polar residues" evidence="2">
    <location>
        <begin position="19"/>
        <end position="28"/>
    </location>
</feature>
<name>A0AAV1IAM5_9CHLO</name>
<accession>A0AAV1IAM5</accession>
<sequence>MLSDKPSPQAEDEEHQENISRTGSSFKRVTSGKLPPESPQQEQRAAPRRSASYKAPGRIDVPPLAIAMLVCGTRGDVQPFLALALGLQKDGHRVRLATHAIFKDYVESYGIEFYPLGGDPQQLSAYMVEHRGVMPSLVPKPGAYLQIVDQRKQLREVIWSCWPAVSQPSPHQPDLPFVAEAIIANPVCYGHIHVAEKLQVPLHMVFTMPWTPTGTFPHPMARMLYTYKLPNGVLRLSDKAEYFADASDAYHSLAKRGGMLSPVPWARHILGWMFKAEEFGTKQLLRQLKAANVLSYAAVEDIITTGITDVLAKFRTEELNLPSNFIQNNYVRARKLHSIPFMYCFSPTLVPFPSDWDRELIDIVGFFFLDNSQSEFQPDTELEAFLAEKDKPVYVGFGSLIVGNVEDLTKHIFKALAHTGQRAIIGKGWAGLGKIKDEPTPPHVLLVDSVPHDWLFPRCSAVIHHGGAGTTAAGLLAACPTTVVPFFGDQPFWGEACRRAGVGPKPIPIDSLNKSKLVSALKFMGKPEAKRKAVSLAAKIKREKGVRNGVASFYEHLPQDFLEEKRQQRADRPKLPAQEPVPLLPAHTSSPTRPRRLRRISLPAMCLRSSPVKDTASAPAWAPERTSVASEQSELEKASQAGTASGRRSAASEEGQGHPGAQPAEAATGHAAPLHAAQKQPSLAQGAAKDAEKATSSRQEHAV</sequence>
<dbReference type="InterPro" id="IPR010610">
    <property type="entry name" value="EryCIII-like_C"/>
</dbReference>
<dbReference type="Pfam" id="PF06722">
    <property type="entry name" value="EryCIII-like_C"/>
    <property type="match status" value="1"/>
</dbReference>
<organism evidence="5 6">
    <name type="scientific">Coccomyxa viridis</name>
    <dbReference type="NCBI Taxonomy" id="1274662"/>
    <lineage>
        <taxon>Eukaryota</taxon>
        <taxon>Viridiplantae</taxon>
        <taxon>Chlorophyta</taxon>
        <taxon>core chlorophytes</taxon>
        <taxon>Trebouxiophyceae</taxon>
        <taxon>Trebouxiophyceae incertae sedis</taxon>
        <taxon>Coccomyxaceae</taxon>
        <taxon>Coccomyxa</taxon>
    </lineage>
</organism>
<proteinExistence type="predicted"/>
<evidence type="ECO:0000313" key="5">
    <source>
        <dbReference type="EMBL" id="CAK0783345.1"/>
    </source>
</evidence>
<dbReference type="PANTHER" id="PTHR48050">
    <property type="entry name" value="STEROL 3-BETA-GLUCOSYLTRANSFERASE"/>
    <property type="match status" value="1"/>
</dbReference>
<feature type="region of interest" description="Disordered" evidence="2">
    <location>
        <begin position="611"/>
        <end position="703"/>
    </location>
</feature>
<evidence type="ECO:0000259" key="3">
    <source>
        <dbReference type="Pfam" id="PF03033"/>
    </source>
</evidence>
<evidence type="ECO:0008006" key="7">
    <source>
        <dbReference type="Google" id="ProtNLM"/>
    </source>
</evidence>